<name>A0A248JN80_9PROT</name>
<dbReference type="InterPro" id="IPR022830">
    <property type="entry name" value="Indigdn_synthA-like"/>
</dbReference>
<proteinExistence type="inferred from homology"/>
<evidence type="ECO:0000256" key="3">
    <source>
        <dbReference type="ARBA" id="ARBA00023211"/>
    </source>
</evidence>
<keyword evidence="2 6" id="KW-0378">Hydrolase</keyword>
<dbReference type="HAMAP" id="MF_01876">
    <property type="entry name" value="PsiMP_glycosidase"/>
    <property type="match status" value="1"/>
</dbReference>
<feature type="binding site" evidence="6">
    <location>
        <position position="105"/>
    </location>
    <ligand>
        <name>substrate</name>
    </ligand>
</feature>
<keyword evidence="4 6" id="KW-0456">Lyase</keyword>
<evidence type="ECO:0000256" key="6">
    <source>
        <dbReference type="HAMAP-Rule" id="MF_01876"/>
    </source>
</evidence>
<dbReference type="GO" id="GO:0046872">
    <property type="term" value="F:metal ion binding"/>
    <property type="evidence" value="ECO:0007669"/>
    <property type="project" value="UniProtKB-KW"/>
</dbReference>
<dbReference type="PANTHER" id="PTHR42909">
    <property type="entry name" value="ZGC:136858"/>
    <property type="match status" value="1"/>
</dbReference>
<feature type="binding site" evidence="6">
    <location>
        <position position="85"/>
    </location>
    <ligand>
        <name>substrate</name>
    </ligand>
</feature>
<feature type="binding site" evidence="6">
    <location>
        <begin position="139"/>
        <end position="141"/>
    </location>
    <ligand>
        <name>substrate</name>
    </ligand>
</feature>
<dbReference type="EMBL" id="CP022110">
    <property type="protein sequence ID" value="ASG20079.1"/>
    <property type="molecule type" value="Genomic_DNA"/>
</dbReference>
<dbReference type="GO" id="GO:0005737">
    <property type="term" value="C:cytoplasm"/>
    <property type="evidence" value="ECO:0007669"/>
    <property type="project" value="TreeGrafter"/>
</dbReference>
<reference evidence="7 8" key="1">
    <citation type="submission" date="2017-06" db="EMBL/GenBank/DDBJ databases">
        <title>Complete genome sequence of Nitrospirillum amazonense strain CBAmC, an endophytic nitrogen-fixing and plant growth-promoting bacterium, isolated from sugarcane.</title>
        <authorList>
            <person name="Schwab S."/>
            <person name="dos Santos Teixeira K.R."/>
            <person name="Simoes Araujo J.L."/>
            <person name="Soares Vidal M."/>
            <person name="Borges de Freitas H.R."/>
            <person name="Rivello Crivelaro A.L."/>
            <person name="Bueno de Camargo Nunes A."/>
            <person name="dos Santos C.M."/>
            <person name="Palmeira da Silva Rosa D."/>
            <person name="da Silva Padilha D."/>
            <person name="da Silva E."/>
            <person name="Araujo Terra L."/>
            <person name="Soares Mendes V."/>
            <person name="Farinelli L."/>
            <person name="Magalhaes Cruz L."/>
            <person name="Baldani J.I."/>
        </authorList>
    </citation>
    <scope>NUCLEOTIDE SEQUENCE [LARGE SCALE GENOMIC DNA]</scope>
    <source>
        <strain evidence="7 8">CBAmC</strain>
    </source>
</reference>
<gene>
    <name evidence="6" type="primary">psuG</name>
    <name evidence="7" type="ORF">Y958_03975</name>
</gene>
<evidence type="ECO:0000313" key="8">
    <source>
        <dbReference type="Proteomes" id="UP000197153"/>
    </source>
</evidence>
<dbReference type="GO" id="GO:0046113">
    <property type="term" value="P:nucleobase catabolic process"/>
    <property type="evidence" value="ECO:0007669"/>
    <property type="project" value="UniProtKB-UniRule"/>
</dbReference>
<dbReference type="RefSeq" id="WP_088870990.1">
    <property type="nucleotide sequence ID" value="NZ_CP022110.1"/>
</dbReference>
<evidence type="ECO:0000313" key="7">
    <source>
        <dbReference type="EMBL" id="ASG20079.1"/>
    </source>
</evidence>
<dbReference type="SUPFAM" id="SSF110581">
    <property type="entry name" value="Indigoidine synthase A-like"/>
    <property type="match status" value="1"/>
</dbReference>
<dbReference type="AlphaFoldDB" id="A0A248JN80"/>
<keyword evidence="1 6" id="KW-0479">Metal-binding</keyword>
<dbReference type="Pfam" id="PF04227">
    <property type="entry name" value="Indigoidine_A"/>
    <property type="match status" value="1"/>
</dbReference>
<keyword evidence="5 6" id="KW-0326">Glycosidase</keyword>
<organism evidence="7 8">
    <name type="scientific">Nitrospirillum viridazoti CBAmc</name>
    <dbReference type="NCBI Taxonomy" id="1441467"/>
    <lineage>
        <taxon>Bacteria</taxon>
        <taxon>Pseudomonadati</taxon>
        <taxon>Pseudomonadota</taxon>
        <taxon>Alphaproteobacteria</taxon>
        <taxon>Rhodospirillales</taxon>
        <taxon>Azospirillaceae</taxon>
        <taxon>Nitrospirillum</taxon>
        <taxon>Nitrospirillum viridazoti</taxon>
    </lineage>
</organism>
<dbReference type="PANTHER" id="PTHR42909:SF1">
    <property type="entry name" value="CARBOHYDRATE KINASE PFKB DOMAIN-CONTAINING PROTEIN"/>
    <property type="match status" value="1"/>
</dbReference>
<dbReference type="InterPro" id="IPR007342">
    <property type="entry name" value="PsuG"/>
</dbReference>
<dbReference type="GO" id="GO:0016798">
    <property type="term" value="F:hydrolase activity, acting on glycosyl bonds"/>
    <property type="evidence" value="ECO:0007669"/>
    <property type="project" value="UniProtKB-KW"/>
</dbReference>
<evidence type="ECO:0000256" key="5">
    <source>
        <dbReference type="ARBA" id="ARBA00023295"/>
    </source>
</evidence>
<evidence type="ECO:0000256" key="2">
    <source>
        <dbReference type="ARBA" id="ARBA00022801"/>
    </source>
</evidence>
<keyword evidence="3 6" id="KW-0464">Manganese</keyword>
<comment type="similarity">
    <text evidence="6">Belongs to the pseudouridine-5'-phosphate glycosidase family.</text>
</comment>
<dbReference type="KEGG" id="nao:Y958_03975"/>
<keyword evidence="8" id="KW-1185">Reference proteome</keyword>
<comment type="function">
    <text evidence="6">Catalyzes the reversible cleavage of pseudouridine 5'-phosphate (PsiMP) to ribose 5-phosphate and uracil. Functions biologically in the cleavage direction, as part of a pseudouridine degradation pathway.</text>
</comment>
<feature type="active site" description="Nucleophile" evidence="6">
    <location>
        <position position="158"/>
    </location>
</feature>
<protein>
    <recommendedName>
        <fullName evidence="6">Pseudouridine-5'-phosphate glycosidase</fullName>
        <shortName evidence="6">PsiMP glycosidase</shortName>
        <ecNumber evidence="6">4.2.1.70</ecNumber>
    </recommendedName>
</protein>
<comment type="cofactor">
    <cofactor evidence="6">
        <name>Mn(2+)</name>
        <dbReference type="ChEBI" id="CHEBI:29035"/>
    </cofactor>
    <text evidence="6">Binds 1 Mn(2+) ion per subunit.</text>
</comment>
<accession>A0A248JN80</accession>
<evidence type="ECO:0000256" key="4">
    <source>
        <dbReference type="ARBA" id="ARBA00023239"/>
    </source>
</evidence>
<dbReference type="Gene3D" id="3.40.1790.10">
    <property type="entry name" value="Indigoidine synthase domain"/>
    <property type="match status" value="1"/>
</dbReference>
<feature type="active site" description="Proton donor" evidence="6">
    <location>
        <position position="25"/>
    </location>
</feature>
<dbReference type="GO" id="GO:0004730">
    <property type="term" value="F:pseudouridylate synthase activity"/>
    <property type="evidence" value="ECO:0007669"/>
    <property type="project" value="UniProtKB-UniRule"/>
</dbReference>
<sequence length="319" mass="33182">MLDYCVIKGEIAAAIKAGRAVVALESTVISHGLPYPANIEAAKAMEATVRANGAVPATIAILDGRIRIGLEAEDFERLAAGGIRKVSRRDLPLVLAAGGDGATTVAATMIAARLAGISVFATGGIGGVHRGAETTLDISADLEELARTDVAVVCAGAKAILDLPKTLEYLETRGVPVVGYGTDNFPAFYTAQCNLPVDSRCDSADDVARILRAKWQLGLSGGAIIAVPIPEEAALDAEAIEQAIRLAVAEAEGQGVRGKELTPFLLARLEQLTEGASLVANRALLLNNAAVAAQIAVAYATLRRETTLPRRPPGKRALY</sequence>
<dbReference type="Proteomes" id="UP000197153">
    <property type="component" value="Chromosome 1"/>
</dbReference>
<comment type="subunit">
    <text evidence="6">Homotrimer.</text>
</comment>
<dbReference type="EC" id="4.2.1.70" evidence="6"/>
<comment type="catalytic activity">
    <reaction evidence="6">
        <text>D-ribose 5-phosphate + uracil = psi-UMP + H2O</text>
        <dbReference type="Rhea" id="RHEA:18337"/>
        <dbReference type="ChEBI" id="CHEBI:15377"/>
        <dbReference type="ChEBI" id="CHEBI:17568"/>
        <dbReference type="ChEBI" id="CHEBI:58380"/>
        <dbReference type="ChEBI" id="CHEBI:78346"/>
        <dbReference type="EC" id="4.2.1.70"/>
    </reaction>
</comment>
<feature type="binding site" evidence="6">
    <location>
        <position position="137"/>
    </location>
    <ligand>
        <name>Mn(2+)</name>
        <dbReference type="ChEBI" id="CHEBI:29035"/>
    </ligand>
</feature>
<evidence type="ECO:0000256" key="1">
    <source>
        <dbReference type="ARBA" id="ARBA00022723"/>
    </source>
</evidence>